<evidence type="ECO:0000313" key="8">
    <source>
        <dbReference type="Proteomes" id="UP000237222"/>
    </source>
</evidence>
<evidence type="ECO:0000313" key="9">
    <source>
        <dbReference type="Proteomes" id="UP000274695"/>
    </source>
</evidence>
<proteinExistence type="predicted"/>
<name>A0A2S4HJY7_9GAMM</name>
<dbReference type="InterPro" id="IPR009057">
    <property type="entry name" value="Homeodomain-like_sf"/>
</dbReference>
<evidence type="ECO:0000313" key="6">
    <source>
        <dbReference type="EMBL" id="POP54305.1"/>
    </source>
</evidence>
<dbReference type="InterPro" id="IPR001647">
    <property type="entry name" value="HTH_TetR"/>
</dbReference>
<dbReference type="RefSeq" id="WP_103683066.1">
    <property type="nucleotide sequence ID" value="NZ_PQGG01000007.1"/>
</dbReference>
<keyword evidence="3" id="KW-0804">Transcription</keyword>
<evidence type="ECO:0000256" key="1">
    <source>
        <dbReference type="ARBA" id="ARBA00023015"/>
    </source>
</evidence>
<dbReference type="EMBL" id="PQGG01000007">
    <property type="protein sequence ID" value="POP54305.1"/>
    <property type="molecule type" value="Genomic_DNA"/>
</dbReference>
<comment type="caution">
    <text evidence="6">The sequence shown here is derived from an EMBL/GenBank/DDBJ whole genome shotgun (WGS) entry which is preliminary data.</text>
</comment>
<reference evidence="6" key="1">
    <citation type="submission" date="2018-01" db="EMBL/GenBank/DDBJ databases">
        <authorList>
            <person name="Yu X.-D."/>
        </authorList>
    </citation>
    <scope>NUCLEOTIDE SEQUENCE</scope>
    <source>
        <strain evidence="6">ZX-21</strain>
    </source>
</reference>
<dbReference type="GO" id="GO:0003700">
    <property type="term" value="F:DNA-binding transcription factor activity"/>
    <property type="evidence" value="ECO:0007669"/>
    <property type="project" value="TreeGrafter"/>
</dbReference>
<keyword evidence="9" id="KW-1185">Reference proteome</keyword>
<sequence>MAEKKTAKRNYLNRQQRRQQLLEAAATIVDEQGWPGLTMISLAERAEVSRQLVYQHFPAIDELLLETIKHLFGSLYQDSQADFNQQPNNIEQAVQAQHRHYHEDLSAGRVRALWTILFTPYNADEPIAKAARMIRRISADVPAAAIPGLVGEGLIDSQRRHIGFMIDMLFWGSYSLVSDGEMDKDSALELLLWMLKRFKSGDKAGLPPVSNKPAS</sequence>
<evidence type="ECO:0000256" key="3">
    <source>
        <dbReference type="ARBA" id="ARBA00023163"/>
    </source>
</evidence>
<evidence type="ECO:0000259" key="5">
    <source>
        <dbReference type="PROSITE" id="PS50977"/>
    </source>
</evidence>
<keyword evidence="1" id="KW-0805">Transcription regulation</keyword>
<dbReference type="Proteomes" id="UP000237222">
    <property type="component" value="Unassembled WGS sequence"/>
</dbReference>
<dbReference type="PANTHER" id="PTHR30055:SF234">
    <property type="entry name" value="HTH-TYPE TRANSCRIPTIONAL REGULATOR BETI"/>
    <property type="match status" value="1"/>
</dbReference>
<dbReference type="AlphaFoldDB" id="A0A2S4HJY7"/>
<dbReference type="PANTHER" id="PTHR30055">
    <property type="entry name" value="HTH-TYPE TRANSCRIPTIONAL REGULATOR RUTR"/>
    <property type="match status" value="1"/>
</dbReference>
<dbReference type="PROSITE" id="PS50977">
    <property type="entry name" value="HTH_TETR_2"/>
    <property type="match status" value="1"/>
</dbReference>
<evidence type="ECO:0000256" key="2">
    <source>
        <dbReference type="ARBA" id="ARBA00023125"/>
    </source>
</evidence>
<feature type="domain" description="HTH tetR-type" evidence="5">
    <location>
        <begin position="15"/>
        <end position="75"/>
    </location>
</feature>
<dbReference type="EMBL" id="RHGB01000011">
    <property type="protein sequence ID" value="RNL61784.1"/>
    <property type="molecule type" value="Genomic_DNA"/>
</dbReference>
<dbReference type="Pfam" id="PF00440">
    <property type="entry name" value="TetR_N"/>
    <property type="match status" value="1"/>
</dbReference>
<protein>
    <submittedName>
        <fullName evidence="7">TetR/AcrR family transcriptional regulator</fullName>
    </submittedName>
</protein>
<evidence type="ECO:0000256" key="4">
    <source>
        <dbReference type="PROSITE-ProRule" id="PRU00335"/>
    </source>
</evidence>
<dbReference type="PRINTS" id="PR00455">
    <property type="entry name" value="HTHTETR"/>
</dbReference>
<organism evidence="6 8">
    <name type="scientific">Zhongshania marina</name>
    <dbReference type="NCBI Taxonomy" id="2304603"/>
    <lineage>
        <taxon>Bacteria</taxon>
        <taxon>Pseudomonadati</taxon>
        <taxon>Pseudomonadota</taxon>
        <taxon>Gammaproteobacteria</taxon>
        <taxon>Cellvibrionales</taxon>
        <taxon>Spongiibacteraceae</taxon>
        <taxon>Zhongshania</taxon>
    </lineage>
</organism>
<dbReference type="OrthoDB" id="9805134at2"/>
<feature type="DNA-binding region" description="H-T-H motif" evidence="4">
    <location>
        <begin position="38"/>
        <end position="57"/>
    </location>
</feature>
<dbReference type="GO" id="GO:0000976">
    <property type="term" value="F:transcription cis-regulatory region binding"/>
    <property type="evidence" value="ECO:0007669"/>
    <property type="project" value="TreeGrafter"/>
</dbReference>
<dbReference type="Proteomes" id="UP000274695">
    <property type="component" value="Unassembled WGS sequence"/>
</dbReference>
<dbReference type="InterPro" id="IPR050109">
    <property type="entry name" value="HTH-type_TetR-like_transc_reg"/>
</dbReference>
<evidence type="ECO:0000313" key="7">
    <source>
        <dbReference type="EMBL" id="RNL61784.1"/>
    </source>
</evidence>
<reference evidence="7 9" key="2">
    <citation type="submission" date="2018-10" db="EMBL/GenBank/DDBJ databases">
        <title>Draft genome sequence of Zhongshania sp. DSW25-10.</title>
        <authorList>
            <person name="Oh J."/>
        </authorList>
    </citation>
    <scope>NUCLEOTIDE SEQUENCE [LARGE SCALE GENOMIC DNA]</scope>
    <source>
        <strain evidence="7 9">DSW25-10</strain>
    </source>
</reference>
<keyword evidence="2 4" id="KW-0238">DNA-binding</keyword>
<dbReference type="SUPFAM" id="SSF46689">
    <property type="entry name" value="Homeodomain-like"/>
    <property type="match status" value="1"/>
</dbReference>
<gene>
    <name evidence="6" type="ORF">C0068_03300</name>
    <name evidence="7" type="ORF">D0911_10865</name>
</gene>
<dbReference type="Gene3D" id="1.10.357.10">
    <property type="entry name" value="Tetracycline Repressor, domain 2"/>
    <property type="match status" value="1"/>
</dbReference>
<accession>A0A2S4HJY7</accession>